<reference evidence="18" key="2">
    <citation type="submission" date="2017-05" db="EMBL/GenBank/DDBJ databases">
        <title>Improved OligoMM genomes.</title>
        <authorList>
            <person name="Garzetti D."/>
        </authorList>
    </citation>
    <scope>NUCLEOTIDE SEQUENCE [LARGE SCALE GENOMIC DNA]</scope>
    <source>
        <strain evidence="18">KB18</strain>
    </source>
</reference>
<evidence type="ECO:0000313" key="17">
    <source>
        <dbReference type="EMBL" id="QQR31103.1"/>
    </source>
</evidence>
<dbReference type="CDD" id="cd02801">
    <property type="entry name" value="DUS_like_FMN"/>
    <property type="match status" value="1"/>
</dbReference>
<evidence type="ECO:0000256" key="4">
    <source>
        <dbReference type="ARBA" id="ARBA00022630"/>
    </source>
</evidence>
<reference evidence="16" key="1">
    <citation type="journal article" date="2017" name="Genome Announc.">
        <title>High-Quality Whole-Genome Sequences of the Oligo-Mouse-Microbiota Bacterial Community.</title>
        <authorList>
            <person name="Garzetti D."/>
            <person name="Brugiroux S."/>
            <person name="Bunk B."/>
            <person name="Pukall R."/>
            <person name="McCoy K.D."/>
            <person name="Macpherson A.J."/>
            <person name="Stecher B."/>
        </authorList>
    </citation>
    <scope>NUCLEOTIDE SEQUENCE</scope>
    <source>
        <strain evidence="16">KB18</strain>
    </source>
</reference>
<dbReference type="EMBL" id="CP065321">
    <property type="protein sequence ID" value="QQR31103.1"/>
    <property type="molecule type" value="Genomic_DNA"/>
</dbReference>
<evidence type="ECO:0000256" key="2">
    <source>
        <dbReference type="ARBA" id="ARBA00002790"/>
    </source>
</evidence>
<dbReference type="PROSITE" id="PS01136">
    <property type="entry name" value="UPF0034"/>
    <property type="match status" value="1"/>
</dbReference>
<dbReference type="Proteomes" id="UP000196710">
    <property type="component" value="Chromosome"/>
</dbReference>
<dbReference type="GO" id="GO:0000049">
    <property type="term" value="F:tRNA binding"/>
    <property type="evidence" value="ECO:0007669"/>
    <property type="project" value="UniProtKB-KW"/>
</dbReference>
<dbReference type="NCBIfam" id="TIGR00737">
    <property type="entry name" value="nifR3_yhdG"/>
    <property type="match status" value="1"/>
</dbReference>
<dbReference type="AlphaFoldDB" id="A0A1Z2XTQ5"/>
<evidence type="ECO:0000256" key="11">
    <source>
        <dbReference type="ARBA" id="ARBA00048802"/>
    </source>
</evidence>
<keyword evidence="18" id="KW-1185">Reference proteome</keyword>
<evidence type="ECO:0000313" key="18">
    <source>
        <dbReference type="Proteomes" id="UP000196710"/>
    </source>
</evidence>
<evidence type="ECO:0000256" key="13">
    <source>
        <dbReference type="PIRSR" id="PIRSR006621-1"/>
    </source>
</evidence>
<dbReference type="InterPro" id="IPR018517">
    <property type="entry name" value="tRNA_hU_synthase_CS"/>
</dbReference>
<feature type="binding site" evidence="14">
    <location>
        <position position="142"/>
    </location>
    <ligand>
        <name>FMN</name>
        <dbReference type="ChEBI" id="CHEBI:58210"/>
    </ligand>
</feature>
<comment type="function">
    <text evidence="2 12">Catalyzes the synthesis of 5,6-dihydrouridine (D), a modified base found in the D-loop of most tRNAs, via the reduction of the C5-C6 double bond in target uridines.</text>
</comment>
<keyword evidence="8" id="KW-0694">RNA-binding</keyword>
<dbReference type="RefSeq" id="WP_066539135.1">
    <property type="nucleotide sequence ID" value="NZ_CAPVCI010000024.1"/>
</dbReference>
<dbReference type="KEGG" id="amur:ADH66_14930"/>
<name>A0A1Z2XTQ5_9FIRM</name>
<feature type="binding site" evidence="14">
    <location>
        <begin position="16"/>
        <end position="18"/>
    </location>
    <ligand>
        <name>FMN</name>
        <dbReference type="ChEBI" id="CHEBI:58210"/>
    </ligand>
</feature>
<protein>
    <recommendedName>
        <fullName evidence="12">tRNA-dihydrouridine synthase</fullName>
        <ecNumber evidence="12">1.3.1.-</ecNumber>
    </recommendedName>
</protein>
<evidence type="ECO:0000256" key="6">
    <source>
        <dbReference type="ARBA" id="ARBA00022694"/>
    </source>
</evidence>
<evidence type="ECO:0000256" key="12">
    <source>
        <dbReference type="PIRNR" id="PIRNR006621"/>
    </source>
</evidence>
<proteinExistence type="inferred from homology"/>
<comment type="catalytic activity">
    <reaction evidence="10">
        <text>a 5,6-dihydrouridine in tRNA + NADP(+) = a uridine in tRNA + NADPH + H(+)</text>
        <dbReference type="Rhea" id="RHEA:23624"/>
        <dbReference type="Rhea" id="RHEA-COMP:13339"/>
        <dbReference type="Rhea" id="RHEA-COMP:13887"/>
        <dbReference type="ChEBI" id="CHEBI:15378"/>
        <dbReference type="ChEBI" id="CHEBI:57783"/>
        <dbReference type="ChEBI" id="CHEBI:58349"/>
        <dbReference type="ChEBI" id="CHEBI:65315"/>
        <dbReference type="ChEBI" id="CHEBI:74443"/>
    </reaction>
</comment>
<sequence length="328" mass="35524">MKIGNLEIKGPAALAPMAGVTDAAFRRVCADIGAAYTVTEMISSRALDFNDRKSLELCDLSRDQGPVFLQIFGDDPACMGRAAEKMAALSPAGIDINMGCPVPKIVNSGAGSALLKDPQKCGEIVHAVKKAVKPSGLPVTVKIRSGWDPEHINAVETAKICEQAGADAIAVHARTREQFYSGAADWSIIKAVKEAVSLPVIGNGDVTDPLSAGRMLSETGCDLVMVGRAALGNPWVFRDINAHIRDLSLIIPPPPLSQRLLTMRRHISMMCEYKTEGRAMREARKHVGWYLKGMRGAAEFRRRAGELCTLEDLDRLIEDVYRASLSEK</sequence>
<keyword evidence="7" id="KW-0521">NADP</keyword>
<comment type="cofactor">
    <cofactor evidence="1 12 14">
        <name>FMN</name>
        <dbReference type="ChEBI" id="CHEBI:58210"/>
    </cofactor>
</comment>
<dbReference type="InterPro" id="IPR013785">
    <property type="entry name" value="Aldolase_TIM"/>
</dbReference>
<comment type="catalytic activity">
    <reaction evidence="11">
        <text>a 5,6-dihydrouridine in tRNA + NAD(+) = a uridine in tRNA + NADH + H(+)</text>
        <dbReference type="Rhea" id="RHEA:54452"/>
        <dbReference type="Rhea" id="RHEA-COMP:13339"/>
        <dbReference type="Rhea" id="RHEA-COMP:13887"/>
        <dbReference type="ChEBI" id="CHEBI:15378"/>
        <dbReference type="ChEBI" id="CHEBI:57540"/>
        <dbReference type="ChEBI" id="CHEBI:57945"/>
        <dbReference type="ChEBI" id="CHEBI:65315"/>
        <dbReference type="ChEBI" id="CHEBI:74443"/>
    </reaction>
</comment>
<dbReference type="Pfam" id="PF01207">
    <property type="entry name" value="Dus"/>
    <property type="match status" value="1"/>
</dbReference>
<keyword evidence="3" id="KW-0820">tRNA-binding</keyword>
<evidence type="ECO:0000256" key="7">
    <source>
        <dbReference type="ARBA" id="ARBA00022857"/>
    </source>
</evidence>
<gene>
    <name evidence="17" type="primary">dusB</name>
    <name evidence="16" type="ORF">ADH66_14930</name>
    <name evidence="17" type="ORF">I5Q82_05310</name>
</gene>
<dbReference type="EMBL" id="CP021422">
    <property type="protein sequence ID" value="ASB41836.1"/>
    <property type="molecule type" value="Genomic_DNA"/>
</dbReference>
<feature type="active site" description="Proton donor" evidence="13">
    <location>
        <position position="100"/>
    </location>
</feature>
<accession>A0A1Z2XTQ5</accession>
<dbReference type="InterPro" id="IPR035587">
    <property type="entry name" value="DUS-like_FMN-bd"/>
</dbReference>
<evidence type="ECO:0000256" key="1">
    <source>
        <dbReference type="ARBA" id="ARBA00001917"/>
    </source>
</evidence>
<dbReference type="Gene3D" id="3.20.20.70">
    <property type="entry name" value="Aldolase class I"/>
    <property type="match status" value="1"/>
</dbReference>
<keyword evidence="5 12" id="KW-0288">FMN</keyword>
<dbReference type="EC" id="1.3.1.-" evidence="12"/>
<feature type="domain" description="DUS-like FMN-binding" evidence="15">
    <location>
        <begin position="14"/>
        <end position="313"/>
    </location>
</feature>
<dbReference type="PIRSF" id="PIRSF006621">
    <property type="entry name" value="Dus"/>
    <property type="match status" value="1"/>
</dbReference>
<dbReference type="SUPFAM" id="SSF51395">
    <property type="entry name" value="FMN-linked oxidoreductases"/>
    <property type="match status" value="1"/>
</dbReference>
<evidence type="ECO:0000313" key="16">
    <source>
        <dbReference type="EMBL" id="ASB41836.1"/>
    </source>
</evidence>
<evidence type="ECO:0000256" key="9">
    <source>
        <dbReference type="ARBA" id="ARBA00023002"/>
    </source>
</evidence>
<evidence type="ECO:0000256" key="5">
    <source>
        <dbReference type="ARBA" id="ARBA00022643"/>
    </source>
</evidence>
<keyword evidence="6 12" id="KW-0819">tRNA processing</keyword>
<dbReference type="InterPro" id="IPR024036">
    <property type="entry name" value="tRNA-dHydroUridine_Synthase_C"/>
</dbReference>
<dbReference type="GO" id="GO:0050660">
    <property type="term" value="F:flavin adenine dinucleotide binding"/>
    <property type="evidence" value="ECO:0007669"/>
    <property type="project" value="InterPro"/>
</dbReference>
<dbReference type="GO" id="GO:0017150">
    <property type="term" value="F:tRNA dihydrouridine synthase activity"/>
    <property type="evidence" value="ECO:0007669"/>
    <property type="project" value="InterPro"/>
</dbReference>
<evidence type="ECO:0000256" key="8">
    <source>
        <dbReference type="ARBA" id="ARBA00022884"/>
    </source>
</evidence>
<evidence type="ECO:0000256" key="10">
    <source>
        <dbReference type="ARBA" id="ARBA00048205"/>
    </source>
</evidence>
<dbReference type="PANTHER" id="PTHR45846">
    <property type="entry name" value="TRNA-DIHYDROURIDINE(47) SYNTHASE [NAD(P)(+)]-LIKE"/>
    <property type="match status" value="1"/>
</dbReference>
<dbReference type="Gene3D" id="1.10.1200.80">
    <property type="entry name" value="Putative flavin oxidoreducatase, domain 2"/>
    <property type="match status" value="1"/>
</dbReference>
<evidence type="ECO:0000259" key="15">
    <source>
        <dbReference type="Pfam" id="PF01207"/>
    </source>
</evidence>
<feature type="binding site" evidence="14">
    <location>
        <position position="70"/>
    </location>
    <ligand>
        <name>FMN</name>
        <dbReference type="ChEBI" id="CHEBI:58210"/>
    </ligand>
</feature>
<reference evidence="17 19" key="3">
    <citation type="submission" date="2020-11" db="EMBL/GenBank/DDBJ databases">
        <title>Closed and high quality bacterial genomes of the OMM12 community.</title>
        <authorList>
            <person name="Marbouty M."/>
            <person name="Lamy-Besnier Q."/>
            <person name="Debarbieux L."/>
            <person name="Koszul R."/>
        </authorList>
    </citation>
    <scope>NUCLEOTIDE SEQUENCE [LARGE SCALE GENOMIC DNA]</scope>
    <source>
        <strain evidence="17 19">KB18</strain>
    </source>
</reference>
<keyword evidence="9 12" id="KW-0560">Oxidoreductase</keyword>
<dbReference type="PANTHER" id="PTHR45846:SF1">
    <property type="entry name" value="TRNA-DIHYDROURIDINE(47) SYNTHASE [NAD(P)(+)]-LIKE"/>
    <property type="match status" value="1"/>
</dbReference>
<keyword evidence="4 12" id="KW-0285">Flavoprotein</keyword>
<evidence type="ECO:0000256" key="14">
    <source>
        <dbReference type="PIRSR" id="PIRSR006621-2"/>
    </source>
</evidence>
<feature type="binding site" evidence="14">
    <location>
        <begin position="227"/>
        <end position="228"/>
    </location>
    <ligand>
        <name>FMN</name>
        <dbReference type="ChEBI" id="CHEBI:58210"/>
    </ligand>
</feature>
<comment type="similarity">
    <text evidence="12">Belongs to the dus family.</text>
</comment>
<dbReference type="InterPro" id="IPR001269">
    <property type="entry name" value="DUS_fam"/>
</dbReference>
<feature type="binding site" evidence="14">
    <location>
        <position position="172"/>
    </location>
    <ligand>
        <name>FMN</name>
        <dbReference type="ChEBI" id="CHEBI:58210"/>
    </ligand>
</feature>
<dbReference type="Proteomes" id="UP000596035">
    <property type="component" value="Chromosome"/>
</dbReference>
<dbReference type="InterPro" id="IPR004652">
    <property type="entry name" value="DusB-like"/>
</dbReference>
<evidence type="ECO:0000313" key="19">
    <source>
        <dbReference type="Proteomes" id="UP000596035"/>
    </source>
</evidence>
<evidence type="ECO:0000256" key="3">
    <source>
        <dbReference type="ARBA" id="ARBA00022555"/>
    </source>
</evidence>
<keyword evidence="14" id="KW-0547">Nucleotide-binding</keyword>
<organism evidence="17 19">
    <name type="scientific">Acutalibacter muris</name>
    <dbReference type="NCBI Taxonomy" id="1796620"/>
    <lineage>
        <taxon>Bacteria</taxon>
        <taxon>Bacillati</taxon>
        <taxon>Bacillota</taxon>
        <taxon>Clostridia</taxon>
        <taxon>Eubacteriales</taxon>
        <taxon>Acutalibacteraceae</taxon>
        <taxon>Acutalibacter</taxon>
    </lineage>
</organism>